<name>I4BAY6_TURPD</name>
<dbReference type="NCBIfam" id="NF010029">
    <property type="entry name" value="PRK13504.1"/>
    <property type="match status" value="1"/>
</dbReference>
<comment type="cofactor">
    <cofactor evidence="2">
        <name>[4Fe-4S] cluster</name>
        <dbReference type="ChEBI" id="CHEBI:49883"/>
    </cofactor>
</comment>
<dbReference type="Gene3D" id="3.90.480.20">
    <property type="match status" value="1"/>
</dbReference>
<dbReference type="InterPro" id="IPR036136">
    <property type="entry name" value="Nit/Sulf_reduc_fer-like_dom_sf"/>
</dbReference>
<dbReference type="InterPro" id="IPR045854">
    <property type="entry name" value="NO2/SO3_Rdtase_4Fe4S_sf"/>
</dbReference>
<dbReference type="AlphaFoldDB" id="I4BAY6"/>
<dbReference type="RefSeq" id="WP_014804920.1">
    <property type="nucleotide sequence ID" value="NC_018020.1"/>
</dbReference>
<dbReference type="PANTHER" id="PTHR11493">
    <property type="entry name" value="SULFITE REDUCTASE [NADPH] SUBUNIT BETA-RELATED"/>
    <property type="match status" value="1"/>
</dbReference>
<organism evidence="12 13">
    <name type="scientific">Turneriella parva (strain ATCC BAA-1111 / DSM 21527 / NCTC 11395 / H)</name>
    <name type="common">Leptospira parva</name>
    <dbReference type="NCBI Taxonomy" id="869212"/>
    <lineage>
        <taxon>Bacteria</taxon>
        <taxon>Pseudomonadati</taxon>
        <taxon>Spirochaetota</taxon>
        <taxon>Spirochaetia</taxon>
        <taxon>Leptospirales</taxon>
        <taxon>Leptospiraceae</taxon>
        <taxon>Turneriella</taxon>
    </lineage>
</organism>
<keyword evidence="4" id="KW-0004">4Fe-4S</keyword>
<dbReference type="InterPro" id="IPR006066">
    <property type="entry name" value="NO2/SO3_Rdtase_FeS/sirohaem_BS"/>
</dbReference>
<dbReference type="SUPFAM" id="SSF55124">
    <property type="entry name" value="Nitrite/Sulfite reductase N-terminal domain-like"/>
    <property type="match status" value="2"/>
</dbReference>
<dbReference type="GO" id="GO:0009337">
    <property type="term" value="C:sulfite reductase complex (NADPH)"/>
    <property type="evidence" value="ECO:0007669"/>
    <property type="project" value="TreeGrafter"/>
</dbReference>
<keyword evidence="13" id="KW-1185">Reference proteome</keyword>
<evidence type="ECO:0000313" key="12">
    <source>
        <dbReference type="EMBL" id="AFM14443.1"/>
    </source>
</evidence>
<dbReference type="InterPro" id="IPR045169">
    <property type="entry name" value="NO2/SO3_Rdtase_4Fe4S_prot"/>
</dbReference>
<evidence type="ECO:0000256" key="8">
    <source>
        <dbReference type="ARBA" id="ARBA00023004"/>
    </source>
</evidence>
<dbReference type="SUPFAM" id="SSF56014">
    <property type="entry name" value="Nitrite and sulphite reductase 4Fe-4S domain-like"/>
    <property type="match status" value="2"/>
</dbReference>
<evidence type="ECO:0000256" key="4">
    <source>
        <dbReference type="ARBA" id="ARBA00022485"/>
    </source>
</evidence>
<evidence type="ECO:0000259" key="11">
    <source>
        <dbReference type="Pfam" id="PF03460"/>
    </source>
</evidence>
<dbReference type="Gene3D" id="3.30.413.10">
    <property type="entry name" value="Sulfite Reductase Hemoprotein, domain 1"/>
    <property type="match status" value="2"/>
</dbReference>
<proteinExistence type="inferred from homology"/>
<comment type="cofactor">
    <cofactor evidence="1">
        <name>siroheme</name>
        <dbReference type="ChEBI" id="CHEBI:60052"/>
    </cofactor>
</comment>
<dbReference type="GO" id="GO:0046872">
    <property type="term" value="F:metal ion binding"/>
    <property type="evidence" value="ECO:0007669"/>
    <property type="project" value="UniProtKB-KW"/>
</dbReference>
<gene>
    <name evidence="12" type="ordered locus">Turpa_3809</name>
</gene>
<keyword evidence="8" id="KW-0408">Iron</keyword>
<dbReference type="GO" id="GO:0051539">
    <property type="term" value="F:4 iron, 4 sulfur cluster binding"/>
    <property type="evidence" value="ECO:0007669"/>
    <property type="project" value="UniProtKB-KW"/>
</dbReference>
<dbReference type="Pfam" id="PF03460">
    <property type="entry name" value="NIR_SIR_ferr"/>
    <property type="match status" value="1"/>
</dbReference>
<feature type="domain" description="Nitrite/sulphite reductase 4Fe-4S" evidence="10">
    <location>
        <begin position="422"/>
        <end position="554"/>
    </location>
</feature>
<dbReference type="GO" id="GO:0020037">
    <property type="term" value="F:heme binding"/>
    <property type="evidence" value="ECO:0007669"/>
    <property type="project" value="InterPro"/>
</dbReference>
<keyword evidence="5" id="KW-0349">Heme</keyword>
<evidence type="ECO:0000313" key="13">
    <source>
        <dbReference type="Proteomes" id="UP000006048"/>
    </source>
</evidence>
<keyword evidence="7 12" id="KW-0560">Oxidoreductase</keyword>
<dbReference type="PANTHER" id="PTHR11493:SF47">
    <property type="entry name" value="SULFITE REDUCTASE [NADPH] SUBUNIT BETA"/>
    <property type="match status" value="1"/>
</dbReference>
<evidence type="ECO:0000256" key="1">
    <source>
        <dbReference type="ARBA" id="ARBA00001929"/>
    </source>
</evidence>
<dbReference type="HOGENOM" id="CLU_001975_3_2_12"/>
<dbReference type="Proteomes" id="UP000006048">
    <property type="component" value="Chromosome"/>
</dbReference>
<dbReference type="GO" id="GO:0000103">
    <property type="term" value="P:sulfate assimilation"/>
    <property type="evidence" value="ECO:0007669"/>
    <property type="project" value="TreeGrafter"/>
</dbReference>
<protein>
    <submittedName>
        <fullName evidence="12">Sulfite reductase (NADPH) beta subunit</fullName>
        <ecNumber evidence="12">1.8.1.2</ecNumber>
    </submittedName>
</protein>
<dbReference type="PROSITE" id="PS00365">
    <property type="entry name" value="NIR_SIR"/>
    <property type="match status" value="1"/>
</dbReference>
<accession>I4BAY6</accession>
<comment type="similarity">
    <text evidence="3">Belongs to the nitrite and sulfite reductase 4Fe-4S domain family.</text>
</comment>
<feature type="domain" description="Nitrite/sulphite reductase 4Fe-4S" evidence="10">
    <location>
        <begin position="192"/>
        <end position="318"/>
    </location>
</feature>
<evidence type="ECO:0000256" key="6">
    <source>
        <dbReference type="ARBA" id="ARBA00022723"/>
    </source>
</evidence>
<evidence type="ECO:0000256" key="7">
    <source>
        <dbReference type="ARBA" id="ARBA00023002"/>
    </source>
</evidence>
<dbReference type="STRING" id="869212.Turpa_3809"/>
<dbReference type="EC" id="1.8.1.2" evidence="12"/>
<evidence type="ECO:0000256" key="9">
    <source>
        <dbReference type="ARBA" id="ARBA00023014"/>
    </source>
</evidence>
<dbReference type="PRINTS" id="PR00397">
    <property type="entry name" value="SIROHAEM"/>
</dbReference>
<dbReference type="PATRIC" id="fig|869212.3.peg.3838"/>
<sequence length="559" mass="62470">MSTDKIELSEVEGVKEKSNFLRGTIAEGLVDGTDKFSDDDKQLLKFHGLYQQKDRDKRQEGEPEKVTTFMLRGRIPGGRLTAEQYLAWDYLGDRFGGGALRLTTRQSVQLHGLLKEDLRAVMQEIDRVGLTSVGACGDVVRNVTEAINVTGSPIYNQLSEYSQILSDYFKFESRSYVEIWLNDVQQNPVTNERIYGKTYLPRKFKIAVTMAGDNSVDIYTNDMAFAATHSNGKIDGFFVFAGGGLGMTHNKPETFPRAADLLGYISASDLLPVATAIVTAHRDYGDRTERKHARLKYVLADKGVEWFRGEVESRSGVKLNTTRALPAWKVPEYHGFVRKANGLYNFGLYITTGRIKDIPGYRLKTAIQLVVARLGISVQVTPDQDLLFLDMTEKQRNELIHIFKAHGINTSRPNALYRRALACVSLPTCALALTESERYFPHVMRDLNRLVEKHKLMDRAPLVRMTGCPNGCARPYSAEIGIVGQQNGGKYAIFLGGNHAGTRVGEAVLQKIQMNDLPAHLDRAFAFWKAESAPTERFGDFVNRVGTERLKSVMAAEPA</sequence>
<reference evidence="12 13" key="1">
    <citation type="submission" date="2012-06" db="EMBL/GenBank/DDBJ databases">
        <title>The complete chromosome of genome of Turneriella parva DSM 21527.</title>
        <authorList>
            <consortium name="US DOE Joint Genome Institute (JGI-PGF)"/>
            <person name="Lucas S."/>
            <person name="Han J."/>
            <person name="Lapidus A."/>
            <person name="Bruce D."/>
            <person name="Goodwin L."/>
            <person name="Pitluck S."/>
            <person name="Peters L."/>
            <person name="Kyrpides N."/>
            <person name="Mavromatis K."/>
            <person name="Ivanova N."/>
            <person name="Mikhailova N."/>
            <person name="Chertkov O."/>
            <person name="Detter J.C."/>
            <person name="Tapia R."/>
            <person name="Han C."/>
            <person name="Land M."/>
            <person name="Hauser L."/>
            <person name="Markowitz V."/>
            <person name="Cheng J.-F."/>
            <person name="Hugenholtz P."/>
            <person name="Woyke T."/>
            <person name="Wu D."/>
            <person name="Gronow S."/>
            <person name="Wellnitz S."/>
            <person name="Brambilla E."/>
            <person name="Klenk H.-P."/>
            <person name="Eisen J.A."/>
        </authorList>
    </citation>
    <scope>NUCLEOTIDE SEQUENCE [LARGE SCALE GENOMIC DNA]</scope>
    <source>
        <strain evidence="13">ATCC BAA-1111 / DSM 21527 / NCTC 11395 / H</strain>
    </source>
</reference>
<dbReference type="KEGG" id="tpx:Turpa_3809"/>
<dbReference type="GO" id="GO:0050311">
    <property type="term" value="F:sulfite reductase (ferredoxin) activity"/>
    <property type="evidence" value="ECO:0007669"/>
    <property type="project" value="TreeGrafter"/>
</dbReference>
<evidence type="ECO:0000256" key="3">
    <source>
        <dbReference type="ARBA" id="ARBA00010429"/>
    </source>
</evidence>
<feature type="domain" description="Nitrite/Sulfite reductase ferredoxin-like" evidence="11">
    <location>
        <begin position="67"/>
        <end position="126"/>
    </location>
</feature>
<dbReference type="OrthoDB" id="9803707at2"/>
<dbReference type="InterPro" id="IPR006067">
    <property type="entry name" value="NO2/SO3_Rdtase_4Fe4S_dom"/>
</dbReference>
<evidence type="ECO:0000256" key="2">
    <source>
        <dbReference type="ARBA" id="ARBA00001966"/>
    </source>
</evidence>
<keyword evidence="9" id="KW-0411">Iron-sulfur</keyword>
<evidence type="ECO:0000259" key="10">
    <source>
        <dbReference type="Pfam" id="PF01077"/>
    </source>
</evidence>
<dbReference type="Pfam" id="PF01077">
    <property type="entry name" value="NIR_SIR"/>
    <property type="match status" value="2"/>
</dbReference>
<dbReference type="GO" id="GO:0004783">
    <property type="term" value="F:sulfite reductase (NADPH) activity"/>
    <property type="evidence" value="ECO:0007669"/>
    <property type="project" value="UniProtKB-EC"/>
</dbReference>
<dbReference type="InterPro" id="IPR005117">
    <property type="entry name" value="NiRdtase/SiRdtase_haem-b_fer"/>
</dbReference>
<dbReference type="EMBL" id="CP002959">
    <property type="protein sequence ID" value="AFM14443.1"/>
    <property type="molecule type" value="Genomic_DNA"/>
</dbReference>
<keyword evidence="6" id="KW-0479">Metal-binding</keyword>
<evidence type="ECO:0000256" key="5">
    <source>
        <dbReference type="ARBA" id="ARBA00022617"/>
    </source>
</evidence>